<sequence>MSYKRGLAVVIGSVVAALVSYAATYPRFHPELAAPEAANAANAPAPGSTATVAEPAATAPFAQQPGSGSPLAWSRLSDAQRVALAPFASEWDRFSDERKRKWLRIAARYPKMTPEAQKRLQERMAEWVRMTPEQRRVARENYQVSKELPAQARQRAWKAYQELSDEQKAKLAASERKRRTVVSAPPSGNKSEIRDIERLVNEREHRARARAAGNASGVNGVPAPVVPEQPGSTGQNSGTAAAAAASIPAAGSFEPAVPVPVSPAEAPAAFKGS</sequence>
<evidence type="ECO:0000256" key="1">
    <source>
        <dbReference type="SAM" id="MobiDB-lite"/>
    </source>
</evidence>
<reference evidence="3 6" key="2">
    <citation type="submission" date="2018-05" db="EMBL/GenBank/DDBJ databases">
        <title>Genomic Encyclopedia of Type Strains, Phase IV (KMG-V): Genome sequencing to study the core and pangenomes of soil and plant-associated prokaryotes.</title>
        <authorList>
            <person name="Whitman W."/>
        </authorList>
    </citation>
    <scope>NUCLEOTIDE SEQUENCE [LARGE SCALE GENOMIC DNA]</scope>
    <source>
        <strain evidence="3 6">SIr-6563</strain>
    </source>
</reference>
<evidence type="ECO:0000313" key="6">
    <source>
        <dbReference type="Proteomes" id="UP000247515"/>
    </source>
</evidence>
<evidence type="ECO:0000313" key="4">
    <source>
        <dbReference type="EMBL" id="SEJ96143.1"/>
    </source>
</evidence>
<feature type="compositionally biased region" description="Low complexity" evidence="1">
    <location>
        <begin position="231"/>
        <end position="256"/>
    </location>
</feature>
<reference evidence="4 5" key="1">
    <citation type="submission" date="2016-10" db="EMBL/GenBank/DDBJ databases">
        <authorList>
            <person name="Varghese N."/>
            <person name="Submissions S."/>
        </authorList>
    </citation>
    <scope>NUCLEOTIDE SEQUENCE [LARGE SCALE GENOMIC DNA]</scope>
    <source>
        <strain evidence="4 5">LMG 22274</strain>
    </source>
</reference>
<proteinExistence type="predicted"/>
<dbReference type="Pfam" id="PF11304">
    <property type="entry name" value="DUF3106"/>
    <property type="match status" value="1"/>
</dbReference>
<organism evidence="4 5">
    <name type="scientific">Paraburkholderia tropica</name>
    <dbReference type="NCBI Taxonomy" id="92647"/>
    <lineage>
        <taxon>Bacteria</taxon>
        <taxon>Pseudomonadati</taxon>
        <taxon>Pseudomonadota</taxon>
        <taxon>Betaproteobacteria</taxon>
        <taxon>Burkholderiales</taxon>
        <taxon>Burkholderiaceae</taxon>
        <taxon>Paraburkholderia</taxon>
    </lineage>
</organism>
<dbReference type="Proteomes" id="UP000183529">
    <property type="component" value="Unassembled WGS sequence"/>
</dbReference>
<feature type="compositionally biased region" description="Low complexity" evidence="1">
    <location>
        <begin position="210"/>
        <end position="223"/>
    </location>
</feature>
<name>A0AAQ1GI30_9BURK</name>
<dbReference type="AlphaFoldDB" id="A0AAQ1GI30"/>
<gene>
    <name evidence="3" type="ORF">C7400_108255</name>
    <name evidence="4" type="ORF">SAMN05216550_111253</name>
</gene>
<dbReference type="EMBL" id="FNZM01000011">
    <property type="protein sequence ID" value="SEJ96143.1"/>
    <property type="molecule type" value="Genomic_DNA"/>
</dbReference>
<feature type="signal peptide" evidence="2">
    <location>
        <begin position="1"/>
        <end position="22"/>
    </location>
</feature>
<comment type="caution">
    <text evidence="4">The sequence shown here is derived from an EMBL/GenBank/DDBJ whole genome shotgun (WGS) entry which is preliminary data.</text>
</comment>
<protein>
    <submittedName>
        <fullName evidence="3">Uncharacterized protein DUF3106</fullName>
    </submittedName>
</protein>
<dbReference type="RefSeq" id="WP_074984813.1">
    <property type="nucleotide sequence ID" value="NZ_CADFGN010000011.1"/>
</dbReference>
<keyword evidence="6" id="KW-1185">Reference proteome</keyword>
<feature type="region of interest" description="Disordered" evidence="1">
    <location>
        <begin position="171"/>
        <end position="190"/>
    </location>
</feature>
<evidence type="ECO:0000313" key="5">
    <source>
        <dbReference type="Proteomes" id="UP000183529"/>
    </source>
</evidence>
<feature type="compositionally biased region" description="Low complexity" evidence="1">
    <location>
        <begin position="262"/>
        <end position="273"/>
    </location>
</feature>
<evidence type="ECO:0000256" key="2">
    <source>
        <dbReference type="SAM" id="SignalP"/>
    </source>
</evidence>
<dbReference type="InterPro" id="IPR021455">
    <property type="entry name" value="DUF3106"/>
</dbReference>
<dbReference type="GeneID" id="61301770"/>
<feature type="chain" id="PRO_5042954298" evidence="2">
    <location>
        <begin position="23"/>
        <end position="273"/>
    </location>
</feature>
<keyword evidence="2" id="KW-0732">Signal</keyword>
<dbReference type="Proteomes" id="UP000247515">
    <property type="component" value="Unassembled WGS sequence"/>
</dbReference>
<dbReference type="EMBL" id="QJJV01000008">
    <property type="protein sequence ID" value="PXX16447.1"/>
    <property type="molecule type" value="Genomic_DNA"/>
</dbReference>
<evidence type="ECO:0000313" key="3">
    <source>
        <dbReference type="EMBL" id="PXX16447.1"/>
    </source>
</evidence>
<accession>A0AAQ1GI30</accession>
<feature type="region of interest" description="Disordered" evidence="1">
    <location>
        <begin position="210"/>
        <end position="273"/>
    </location>
</feature>